<feature type="region of interest" description="Disordered" evidence="1">
    <location>
        <begin position="124"/>
        <end position="154"/>
    </location>
</feature>
<dbReference type="RefSeq" id="WP_138197595.1">
    <property type="nucleotide sequence ID" value="NZ_VCIW01000025.1"/>
</dbReference>
<protein>
    <submittedName>
        <fullName evidence="2">Uncharacterized protein</fullName>
    </submittedName>
</protein>
<gene>
    <name evidence="2" type="ORF">FE782_27690</name>
</gene>
<name>A0A5R9G207_9BACL</name>
<organism evidence="2 3">
    <name type="scientific">Paenibacillus antri</name>
    <dbReference type="NCBI Taxonomy" id="2582848"/>
    <lineage>
        <taxon>Bacteria</taxon>
        <taxon>Bacillati</taxon>
        <taxon>Bacillota</taxon>
        <taxon>Bacilli</taxon>
        <taxon>Bacillales</taxon>
        <taxon>Paenibacillaceae</taxon>
        <taxon>Paenibacillus</taxon>
    </lineage>
</organism>
<evidence type="ECO:0000313" key="2">
    <source>
        <dbReference type="EMBL" id="TLS49059.1"/>
    </source>
</evidence>
<reference evidence="2 3" key="1">
    <citation type="submission" date="2019-05" db="EMBL/GenBank/DDBJ databases">
        <authorList>
            <person name="Narsing Rao M.P."/>
            <person name="Li W.J."/>
        </authorList>
    </citation>
    <scope>NUCLEOTIDE SEQUENCE [LARGE SCALE GENOMIC DNA]</scope>
    <source>
        <strain evidence="2 3">SYSU_K30003</strain>
    </source>
</reference>
<dbReference type="Proteomes" id="UP000309676">
    <property type="component" value="Unassembled WGS sequence"/>
</dbReference>
<proteinExistence type="predicted"/>
<keyword evidence="3" id="KW-1185">Reference proteome</keyword>
<comment type="caution">
    <text evidence="2">The sequence shown here is derived from an EMBL/GenBank/DDBJ whole genome shotgun (WGS) entry which is preliminary data.</text>
</comment>
<dbReference type="AlphaFoldDB" id="A0A5R9G207"/>
<evidence type="ECO:0000256" key="1">
    <source>
        <dbReference type="SAM" id="MobiDB-lite"/>
    </source>
</evidence>
<evidence type="ECO:0000313" key="3">
    <source>
        <dbReference type="Proteomes" id="UP000309676"/>
    </source>
</evidence>
<dbReference type="EMBL" id="VCIW01000025">
    <property type="protein sequence ID" value="TLS49059.1"/>
    <property type="molecule type" value="Genomic_DNA"/>
</dbReference>
<accession>A0A5R9G207</accession>
<sequence length="154" mass="16388">MGVKDLIRADEAAEIGIARILEQFSRRLAATRRRGGSRPSDAYFASKALAALNAILRFHLQKYALYAAAAAGASVDDAGAAERALMRASRSLRAQIAPLRAGAPAYPLSAAMLAELEAFPARKRDALSGPTSEARPSPPWLHPNVPRTARSAEP</sequence>